<reference evidence="2 3" key="1">
    <citation type="submission" date="2018-01" db="EMBL/GenBank/DDBJ databases">
        <title>Cryobacterium sp. nov., from glaciers in China.</title>
        <authorList>
            <person name="Liu Q."/>
            <person name="Xin Y.-H."/>
        </authorList>
    </citation>
    <scope>NUCLEOTIDE SEQUENCE [LARGE SCALE GENOMIC DNA]</scope>
    <source>
        <strain evidence="2 3">TMB1-8</strain>
    </source>
</reference>
<feature type="domain" description="N-acetyltransferase" evidence="1">
    <location>
        <begin position="6"/>
        <end position="140"/>
    </location>
</feature>
<evidence type="ECO:0000259" key="1">
    <source>
        <dbReference type="PROSITE" id="PS51186"/>
    </source>
</evidence>
<evidence type="ECO:0000313" key="3">
    <source>
        <dbReference type="Proteomes" id="UP000237104"/>
    </source>
</evidence>
<comment type="caution">
    <text evidence="2">The sequence shown here is derived from an EMBL/GenBank/DDBJ whole genome shotgun (WGS) entry which is preliminary data.</text>
</comment>
<dbReference type="Pfam" id="PF13508">
    <property type="entry name" value="Acetyltransf_7"/>
    <property type="match status" value="1"/>
</dbReference>
<dbReference type="OrthoDB" id="3216107at2"/>
<dbReference type="GO" id="GO:0016747">
    <property type="term" value="F:acyltransferase activity, transferring groups other than amino-acyl groups"/>
    <property type="evidence" value="ECO:0007669"/>
    <property type="project" value="InterPro"/>
</dbReference>
<organism evidence="2 3">
    <name type="scientific">Cryobacterium zongtaii</name>
    <dbReference type="NCBI Taxonomy" id="1259217"/>
    <lineage>
        <taxon>Bacteria</taxon>
        <taxon>Bacillati</taxon>
        <taxon>Actinomycetota</taxon>
        <taxon>Actinomycetes</taxon>
        <taxon>Micrococcales</taxon>
        <taxon>Microbacteriaceae</taxon>
        <taxon>Cryobacterium</taxon>
    </lineage>
</organism>
<accession>A0A2S3ZGI6</accession>
<keyword evidence="2" id="KW-0808">Transferase</keyword>
<gene>
    <name evidence="2" type="ORF">C3B59_08605</name>
</gene>
<dbReference type="Gene3D" id="3.40.630.30">
    <property type="match status" value="1"/>
</dbReference>
<dbReference type="InterPro" id="IPR053144">
    <property type="entry name" value="Acetyltransferase_Butenolide"/>
</dbReference>
<dbReference type="AlphaFoldDB" id="A0A2S3ZGI6"/>
<dbReference type="SUPFAM" id="SSF55729">
    <property type="entry name" value="Acyl-CoA N-acyltransferases (Nat)"/>
    <property type="match status" value="1"/>
</dbReference>
<name>A0A2S3ZGI6_9MICO</name>
<sequence>MTEAAYRFSADTAEMDRDQIHRWLSTEAYWALGRARSVQDAAIDASVNFGMFEVATGRQVAYARLVTDSVTFAWLCDVFVDPTVRGRGVGVSLIEKVGAALDTLNLRRVALATSTAHGLYAKFGFDVVAAPEHWMERRAVAPAAS</sequence>
<dbReference type="Proteomes" id="UP000237104">
    <property type="component" value="Unassembled WGS sequence"/>
</dbReference>
<dbReference type="PROSITE" id="PS51186">
    <property type="entry name" value="GNAT"/>
    <property type="match status" value="1"/>
</dbReference>
<dbReference type="PANTHER" id="PTHR43233">
    <property type="entry name" value="FAMILY N-ACETYLTRANSFERASE, PUTATIVE (AFU_ORTHOLOGUE AFUA_6G03350)-RELATED"/>
    <property type="match status" value="1"/>
</dbReference>
<proteinExistence type="predicted"/>
<dbReference type="RefSeq" id="WP_103430924.1">
    <property type="nucleotide sequence ID" value="NZ_PPXF01000037.1"/>
</dbReference>
<dbReference type="InterPro" id="IPR000182">
    <property type="entry name" value="GNAT_dom"/>
</dbReference>
<dbReference type="EMBL" id="PPXF01000037">
    <property type="protein sequence ID" value="POH66468.1"/>
    <property type="molecule type" value="Genomic_DNA"/>
</dbReference>
<protein>
    <submittedName>
        <fullName evidence="2">GNAT family N-acetyltransferase</fullName>
    </submittedName>
</protein>
<dbReference type="CDD" id="cd04301">
    <property type="entry name" value="NAT_SF"/>
    <property type="match status" value="1"/>
</dbReference>
<dbReference type="PANTHER" id="PTHR43233:SF1">
    <property type="entry name" value="FAMILY N-ACETYLTRANSFERASE, PUTATIVE (AFU_ORTHOLOGUE AFUA_6G03350)-RELATED"/>
    <property type="match status" value="1"/>
</dbReference>
<dbReference type="InterPro" id="IPR016181">
    <property type="entry name" value="Acyl_CoA_acyltransferase"/>
</dbReference>
<evidence type="ECO:0000313" key="2">
    <source>
        <dbReference type="EMBL" id="POH66468.1"/>
    </source>
</evidence>